<organism evidence="1 2">
    <name type="scientific">Pseudomonas putida</name>
    <name type="common">Arthrobacter siderocapsulatus</name>
    <dbReference type="NCBI Taxonomy" id="303"/>
    <lineage>
        <taxon>Bacteria</taxon>
        <taxon>Pseudomonadati</taxon>
        <taxon>Pseudomonadota</taxon>
        <taxon>Gammaproteobacteria</taxon>
        <taxon>Pseudomonadales</taxon>
        <taxon>Pseudomonadaceae</taxon>
        <taxon>Pseudomonas</taxon>
    </lineage>
</organism>
<dbReference type="AlphaFoldDB" id="A0A1X0ZEP5"/>
<dbReference type="RefSeq" id="WP_016500418.1">
    <property type="nucleotide sequence ID" value="NZ_BBQL01000026.1"/>
</dbReference>
<reference evidence="1 2" key="1">
    <citation type="submission" date="2019-12" db="EMBL/GenBank/DDBJ databases">
        <authorList>
            <person name="Woiski C."/>
        </authorList>
    </citation>
    <scope>NUCLEOTIDE SEQUENCE [LARGE SCALE GENOMIC DNA]</scope>
    <source>
        <strain evidence="1 2">BOE100</strain>
    </source>
</reference>
<comment type="caution">
    <text evidence="1">The sequence shown here is derived from an EMBL/GenBank/DDBJ whole genome shotgun (WGS) entry which is preliminary data.</text>
</comment>
<dbReference type="SUPFAM" id="SSF52113">
    <property type="entry name" value="BRCT domain"/>
    <property type="match status" value="1"/>
</dbReference>
<protein>
    <submittedName>
        <fullName evidence="1">NAD-dependent DNA ligase</fullName>
    </submittedName>
</protein>
<dbReference type="InterPro" id="IPR001357">
    <property type="entry name" value="BRCT_dom"/>
</dbReference>
<name>A0A1X0ZEP5_PSEPU</name>
<keyword evidence="1" id="KW-0436">Ligase</keyword>
<dbReference type="EMBL" id="WOWR01000074">
    <property type="protein sequence ID" value="KAF0250976.1"/>
    <property type="molecule type" value="Genomic_DNA"/>
</dbReference>
<dbReference type="Proteomes" id="UP000442695">
    <property type="component" value="Unassembled WGS sequence"/>
</dbReference>
<dbReference type="PROSITE" id="PS50172">
    <property type="entry name" value="BRCT"/>
    <property type="match status" value="1"/>
</dbReference>
<dbReference type="CDD" id="cd17748">
    <property type="entry name" value="BRCT_DNA_ligase_like"/>
    <property type="match status" value="1"/>
</dbReference>
<sequence>MVDLYQEFQNSRFFHEARIAQRSVDALIGIAAGLTADNQVNQQEAEFLRGWMEQQLIHLEDPVINLLYRRLSDMLQDNVLDATESAELLELLQQFTGEPRCSDNPFSSPSTLPLDCPEPTLEWRDRTFLFTGTMAYGPRKDCEALVIERGGAVAAGVSKKIHYLVIGSIGNDQWLHSSYGTKIKKAVEIREAGANIAIVSEAHWQRAAFG</sequence>
<dbReference type="Gene3D" id="3.40.50.10190">
    <property type="entry name" value="BRCT domain"/>
    <property type="match status" value="1"/>
</dbReference>
<dbReference type="GO" id="GO:0016874">
    <property type="term" value="F:ligase activity"/>
    <property type="evidence" value="ECO:0007669"/>
    <property type="project" value="UniProtKB-KW"/>
</dbReference>
<evidence type="ECO:0000313" key="1">
    <source>
        <dbReference type="EMBL" id="KAF0250976.1"/>
    </source>
</evidence>
<evidence type="ECO:0000313" key="2">
    <source>
        <dbReference type="Proteomes" id="UP000442695"/>
    </source>
</evidence>
<dbReference type="InterPro" id="IPR036420">
    <property type="entry name" value="BRCT_dom_sf"/>
</dbReference>
<gene>
    <name evidence="1" type="ORF">GN299_30985</name>
</gene>
<accession>A0A1X0ZEP5</accession>
<proteinExistence type="predicted"/>
<dbReference type="GeneID" id="45524845"/>